<sequence length="200" mass="22711">MSETTNDTVSLAELTRTVAALSAEVTTLRAEAEIRRVQARYMFLCDTPCPEAGIDDDAERIRRIVDLYTEDAVWEGVGTYYDGQFGRSVGKNAIRRHFEAFWGQKRDPALVLNVHYLTTEHIAVEGDEALGHWVHIQPWIFGDGSSLLRSSRLWNRFRRVGGEWKIARTRTENVFVAPLAPGWAESVGETSVLMRREDAR</sequence>
<dbReference type="RefSeq" id="WP_207180852.1">
    <property type="nucleotide sequence ID" value="NZ_AP024145.1"/>
</dbReference>
<gene>
    <name evidence="2" type="ORF">mvi_01250</name>
</gene>
<dbReference type="AlphaFoldDB" id="A0A8H8WNY8"/>
<dbReference type="Gene3D" id="3.10.450.50">
    <property type="match status" value="1"/>
</dbReference>
<dbReference type="InterPro" id="IPR037401">
    <property type="entry name" value="SnoaL-like"/>
</dbReference>
<evidence type="ECO:0000259" key="1">
    <source>
        <dbReference type="Pfam" id="PF13577"/>
    </source>
</evidence>
<feature type="domain" description="SnoaL-like" evidence="1">
    <location>
        <begin position="27"/>
        <end position="170"/>
    </location>
</feature>
<dbReference type="Pfam" id="PF13577">
    <property type="entry name" value="SnoaL_4"/>
    <property type="match status" value="1"/>
</dbReference>
<dbReference type="InterPro" id="IPR032710">
    <property type="entry name" value="NTF2-like_dom_sf"/>
</dbReference>
<organism evidence="2 3">
    <name type="scientific">Methylobacterium indicum</name>
    <dbReference type="NCBI Taxonomy" id="1775910"/>
    <lineage>
        <taxon>Bacteria</taxon>
        <taxon>Pseudomonadati</taxon>
        <taxon>Pseudomonadota</taxon>
        <taxon>Alphaproteobacteria</taxon>
        <taxon>Hyphomicrobiales</taxon>
        <taxon>Methylobacteriaceae</taxon>
        <taxon>Methylobacterium</taxon>
    </lineage>
</organism>
<name>A0A8H8WNY8_9HYPH</name>
<dbReference type="KEGG" id="mind:mvi_01250"/>
<evidence type="ECO:0000313" key="2">
    <source>
        <dbReference type="EMBL" id="BCM81664.1"/>
    </source>
</evidence>
<dbReference type="SUPFAM" id="SSF54427">
    <property type="entry name" value="NTF2-like"/>
    <property type="match status" value="1"/>
</dbReference>
<proteinExistence type="predicted"/>
<protein>
    <submittedName>
        <fullName evidence="2">Polyketide cyclase</fullName>
    </submittedName>
</protein>
<reference evidence="2" key="1">
    <citation type="submission" date="2020-11" db="EMBL/GenBank/DDBJ databases">
        <title>Complete genome sequence of a novel pathogenic Methylobacterium strain isolated from rice in Vietnam.</title>
        <authorList>
            <person name="Lai K."/>
            <person name="Okazaki S."/>
            <person name="Higashi K."/>
            <person name="Mori H."/>
            <person name="Toyoda A."/>
            <person name="Kurokawa K."/>
        </authorList>
    </citation>
    <scope>NUCLEOTIDE SEQUENCE</scope>
    <source>
        <strain evidence="2">VL1</strain>
    </source>
</reference>
<dbReference type="Proteomes" id="UP000663508">
    <property type="component" value="Chromosome"/>
</dbReference>
<accession>A0A8H8WNY8</accession>
<dbReference type="EMBL" id="AP024145">
    <property type="protein sequence ID" value="BCM81664.1"/>
    <property type="molecule type" value="Genomic_DNA"/>
</dbReference>
<evidence type="ECO:0000313" key="3">
    <source>
        <dbReference type="Proteomes" id="UP000663508"/>
    </source>
</evidence>